<reference evidence="3 4" key="1">
    <citation type="submission" date="2016-07" db="EMBL/GenBank/DDBJ databases">
        <title>Pervasive Adenine N6-methylation of Active Genes in Fungi.</title>
        <authorList>
            <consortium name="DOE Joint Genome Institute"/>
            <person name="Mondo S.J."/>
            <person name="Dannebaum R.O."/>
            <person name="Kuo R.C."/>
            <person name="Labutti K."/>
            <person name="Haridas S."/>
            <person name="Kuo A."/>
            <person name="Salamov A."/>
            <person name="Ahrendt S.R."/>
            <person name="Lipzen A."/>
            <person name="Sullivan W."/>
            <person name="Andreopoulos W.B."/>
            <person name="Clum A."/>
            <person name="Lindquist E."/>
            <person name="Daum C."/>
            <person name="Ramamoorthy G.K."/>
            <person name="Gryganskyi A."/>
            <person name="Culley D."/>
            <person name="Magnuson J.K."/>
            <person name="James T.Y."/>
            <person name="O'Malley M.A."/>
            <person name="Stajich J.E."/>
            <person name="Spatafora J.W."/>
            <person name="Visel A."/>
            <person name="Grigoriev I.V."/>
        </authorList>
    </citation>
    <scope>NUCLEOTIDE SEQUENCE [LARGE SCALE GENOMIC DNA]</scope>
    <source>
        <strain evidence="3 4">12-1054</strain>
    </source>
</reference>
<keyword evidence="2" id="KW-0812">Transmembrane</keyword>
<dbReference type="RefSeq" id="XP_040728321.1">
    <property type="nucleotide sequence ID" value="XM_040872196.1"/>
</dbReference>
<gene>
    <name evidence="3" type="ORF">BCR37DRAFT_411457</name>
</gene>
<sequence length="490" mass="55041">MEDLNEVTWACKSMQLEDEAIYVEPSTTRPCGHMQSLLHCAPESRKSFDSQIFLPTPFEYIVWSRIKERTRIRIACINDRDTYQSEAYASMLIYGQTEAAAYLSDANSQISGESLEQFAGQIFATITLILAICIATDILHARIPTSKEQLLAMQSPHWVRYVLMLDSQERPTMCLVNALVSNTLIILSLFTFLINTVESARQINFPNTKRTQSMEYKVAGAFIIMITPIGPLAMFRISSTARDNTCVSGLPRDVTMPILGIIAVYHVFAVCRICWPLLRVKHQRIREWGIRSAIGVLLCTLSGTLVFFFVTMKANEYMYHTQILLIVLTCLTFVAIAAHILTWDPPYKSIVRLPRTSMDVEAQIPASKDEQPKCPSCQRSADAGTMISGQDTQTLVSKYQPSRTQSKSILDSKSVAEFLHDEEITQSPERLRIKDIPVWMKKKETSDPPAQAIVPLAVQATSNQPADFLSVVTELAPTTRPYPIAACRQD</sequence>
<keyword evidence="2" id="KW-0472">Membrane</keyword>
<evidence type="ECO:0000256" key="2">
    <source>
        <dbReference type="SAM" id="Phobius"/>
    </source>
</evidence>
<feature type="transmembrane region" description="Helical" evidence="2">
    <location>
        <begin position="323"/>
        <end position="343"/>
    </location>
</feature>
<proteinExistence type="predicted"/>
<feature type="transmembrane region" description="Helical" evidence="2">
    <location>
        <begin position="290"/>
        <end position="311"/>
    </location>
</feature>
<dbReference type="GeneID" id="63788795"/>
<comment type="caution">
    <text evidence="3">The sequence shown here is derived from an EMBL/GenBank/DDBJ whole genome shotgun (WGS) entry which is preliminary data.</text>
</comment>
<evidence type="ECO:0000313" key="4">
    <source>
        <dbReference type="Proteomes" id="UP000193685"/>
    </source>
</evidence>
<keyword evidence="2" id="KW-1133">Transmembrane helix</keyword>
<feature type="transmembrane region" description="Helical" evidence="2">
    <location>
        <begin position="122"/>
        <end position="143"/>
    </location>
</feature>
<feature type="transmembrane region" description="Helical" evidence="2">
    <location>
        <begin position="175"/>
        <end position="197"/>
    </location>
</feature>
<dbReference type="Proteomes" id="UP000193685">
    <property type="component" value="Unassembled WGS sequence"/>
</dbReference>
<dbReference type="EMBL" id="MCFI01000001">
    <property type="protein sequence ID" value="ORY87826.1"/>
    <property type="molecule type" value="Genomic_DNA"/>
</dbReference>
<feature type="transmembrane region" description="Helical" evidence="2">
    <location>
        <begin position="218"/>
        <end position="238"/>
    </location>
</feature>
<accession>A0A1Y2FXC0</accession>
<evidence type="ECO:0000256" key="1">
    <source>
        <dbReference type="SAM" id="MobiDB-lite"/>
    </source>
</evidence>
<organism evidence="3 4">
    <name type="scientific">Protomyces lactucae-debilis</name>
    <dbReference type="NCBI Taxonomy" id="2754530"/>
    <lineage>
        <taxon>Eukaryota</taxon>
        <taxon>Fungi</taxon>
        <taxon>Dikarya</taxon>
        <taxon>Ascomycota</taxon>
        <taxon>Taphrinomycotina</taxon>
        <taxon>Taphrinomycetes</taxon>
        <taxon>Taphrinales</taxon>
        <taxon>Protomycetaceae</taxon>
        <taxon>Protomyces</taxon>
    </lineage>
</organism>
<dbReference type="AlphaFoldDB" id="A0A1Y2FXC0"/>
<evidence type="ECO:0000313" key="3">
    <source>
        <dbReference type="EMBL" id="ORY87826.1"/>
    </source>
</evidence>
<feature type="transmembrane region" description="Helical" evidence="2">
    <location>
        <begin position="258"/>
        <end position="278"/>
    </location>
</feature>
<keyword evidence="4" id="KW-1185">Reference proteome</keyword>
<name>A0A1Y2FXC0_PROLT</name>
<feature type="region of interest" description="Disordered" evidence="1">
    <location>
        <begin position="364"/>
        <end position="383"/>
    </location>
</feature>
<protein>
    <submittedName>
        <fullName evidence="3">Uncharacterized protein</fullName>
    </submittedName>
</protein>